<dbReference type="PANTHER" id="PTHR16166">
    <property type="entry name" value="VACUOLAR PROTEIN SORTING-ASSOCIATED PROTEIN VPS13"/>
    <property type="match status" value="1"/>
</dbReference>
<dbReference type="GO" id="GO:0045053">
    <property type="term" value="P:protein retention in Golgi apparatus"/>
    <property type="evidence" value="ECO:0007669"/>
    <property type="project" value="TreeGrafter"/>
</dbReference>
<feature type="non-terminal residue" evidence="2">
    <location>
        <position position="1"/>
    </location>
</feature>
<evidence type="ECO:0000256" key="1">
    <source>
        <dbReference type="ARBA" id="ARBA00006545"/>
    </source>
</evidence>
<comment type="similarity">
    <text evidence="1">Belongs to the VPS13 family.</text>
</comment>
<dbReference type="InterPro" id="IPR026847">
    <property type="entry name" value="VPS13"/>
</dbReference>
<reference evidence="2" key="1">
    <citation type="submission" date="2015-11" db="EMBL/GenBank/DDBJ databases">
        <title>De novo transcriptome assembly of four potential Pierce s Disease insect vectors from Arizona vineyards.</title>
        <authorList>
            <person name="Tassone E.E."/>
        </authorList>
    </citation>
    <scope>NUCLEOTIDE SEQUENCE</scope>
</reference>
<protein>
    <submittedName>
        <fullName evidence="2">Uncharacterized protein</fullName>
    </submittedName>
</protein>
<name>A0A1B6EQ04_9HEMI</name>
<sequence length="255" mass="29571">NAVSAPFSYLEVDTHLLRFDNKIGGIFVDIQKLESVHYIKFYPYKEGMAPALIINHTQQRIMYREKDSGNFNNLFGNQCILFAWEQPSGPRKLIFFTESSDPVIECDLRHDEWHEVMLDRRTCFWISFLNGMQRTLLFTRNFSIVSEILATHDIENISTNISVHIAGLGISLCDNIDQKDILYAAIKGSSTTWMTTKISKANYKPLDSKDCEVVEKLYNEFLKDMISQDNTSDNRPEEEKLYHDADKKFVIDFSK</sequence>
<dbReference type="EMBL" id="GECZ01029789">
    <property type="protein sequence ID" value="JAS39980.1"/>
    <property type="molecule type" value="Transcribed_RNA"/>
</dbReference>
<dbReference type="AlphaFoldDB" id="A0A1B6EQ04"/>
<dbReference type="PANTHER" id="PTHR16166:SF93">
    <property type="entry name" value="INTERMEMBRANE LIPID TRANSFER PROTEIN VPS13"/>
    <property type="match status" value="1"/>
</dbReference>
<proteinExistence type="inferred from homology"/>
<evidence type="ECO:0000313" key="2">
    <source>
        <dbReference type="EMBL" id="JAS39980.1"/>
    </source>
</evidence>
<dbReference type="GO" id="GO:0006623">
    <property type="term" value="P:protein targeting to vacuole"/>
    <property type="evidence" value="ECO:0007669"/>
    <property type="project" value="TreeGrafter"/>
</dbReference>
<organism evidence="2">
    <name type="scientific">Cuerna arida</name>
    <dbReference type="NCBI Taxonomy" id="1464854"/>
    <lineage>
        <taxon>Eukaryota</taxon>
        <taxon>Metazoa</taxon>
        <taxon>Ecdysozoa</taxon>
        <taxon>Arthropoda</taxon>
        <taxon>Hexapoda</taxon>
        <taxon>Insecta</taxon>
        <taxon>Pterygota</taxon>
        <taxon>Neoptera</taxon>
        <taxon>Paraneoptera</taxon>
        <taxon>Hemiptera</taxon>
        <taxon>Auchenorrhyncha</taxon>
        <taxon>Membracoidea</taxon>
        <taxon>Cicadellidae</taxon>
        <taxon>Cicadellinae</taxon>
        <taxon>Proconiini</taxon>
        <taxon>Cuerna</taxon>
    </lineage>
</organism>
<gene>
    <name evidence="2" type="ORF">g.49760</name>
</gene>
<feature type="non-terminal residue" evidence="2">
    <location>
        <position position="255"/>
    </location>
</feature>
<accession>A0A1B6EQ04</accession>